<comment type="caution">
    <text evidence="1">The sequence shown here is derived from an EMBL/GenBank/DDBJ whole genome shotgun (WGS) entry which is preliminary data.</text>
</comment>
<dbReference type="EMBL" id="SJPS01000003">
    <property type="protein sequence ID" value="TWU27422.1"/>
    <property type="molecule type" value="Genomic_DNA"/>
</dbReference>
<protein>
    <submittedName>
        <fullName evidence="1">Uncharacterized protein</fullName>
    </submittedName>
</protein>
<evidence type="ECO:0000313" key="2">
    <source>
        <dbReference type="Proteomes" id="UP000318437"/>
    </source>
</evidence>
<dbReference type="Proteomes" id="UP000318437">
    <property type="component" value="Unassembled WGS sequence"/>
</dbReference>
<sequence length="148" mass="16527">MASGSGIEALRRLSILKRLWYPEGFKSHPVLAAVDKTEGLRPVLQYCTDDEVEAVMGPQYLKKCVTPSARFPRRSWYDISMPKNIPEDAGLLEALTVIEGERGRASMKVMLNYCASFFDKASVQRRFLIRGFPSGTLGCHAGNRQLTS</sequence>
<gene>
    <name evidence="1" type="ORF">Pla144_21950</name>
</gene>
<keyword evidence="2" id="KW-1185">Reference proteome</keyword>
<proteinExistence type="predicted"/>
<organism evidence="1 2">
    <name type="scientific">Bythopirellula polymerisocia</name>
    <dbReference type="NCBI Taxonomy" id="2528003"/>
    <lineage>
        <taxon>Bacteria</taxon>
        <taxon>Pseudomonadati</taxon>
        <taxon>Planctomycetota</taxon>
        <taxon>Planctomycetia</taxon>
        <taxon>Pirellulales</taxon>
        <taxon>Lacipirellulaceae</taxon>
        <taxon>Bythopirellula</taxon>
    </lineage>
</organism>
<name>A0A5C6CSD8_9BACT</name>
<evidence type="ECO:0000313" key="1">
    <source>
        <dbReference type="EMBL" id="TWU27422.1"/>
    </source>
</evidence>
<reference evidence="1 2" key="1">
    <citation type="submission" date="2019-02" db="EMBL/GenBank/DDBJ databases">
        <title>Deep-cultivation of Planctomycetes and their phenomic and genomic characterization uncovers novel biology.</title>
        <authorList>
            <person name="Wiegand S."/>
            <person name="Jogler M."/>
            <person name="Boedeker C."/>
            <person name="Pinto D."/>
            <person name="Vollmers J."/>
            <person name="Rivas-Marin E."/>
            <person name="Kohn T."/>
            <person name="Peeters S.H."/>
            <person name="Heuer A."/>
            <person name="Rast P."/>
            <person name="Oberbeckmann S."/>
            <person name="Bunk B."/>
            <person name="Jeske O."/>
            <person name="Meyerdierks A."/>
            <person name="Storesund J.E."/>
            <person name="Kallscheuer N."/>
            <person name="Luecker S."/>
            <person name="Lage O.M."/>
            <person name="Pohl T."/>
            <person name="Merkel B.J."/>
            <person name="Hornburger P."/>
            <person name="Mueller R.-W."/>
            <person name="Bruemmer F."/>
            <person name="Labrenz M."/>
            <person name="Spormann A.M."/>
            <person name="Op Den Camp H."/>
            <person name="Overmann J."/>
            <person name="Amann R."/>
            <person name="Jetten M.S.M."/>
            <person name="Mascher T."/>
            <person name="Medema M.H."/>
            <person name="Devos D.P."/>
            <person name="Kaster A.-K."/>
            <person name="Ovreas L."/>
            <person name="Rohde M."/>
            <person name="Galperin M.Y."/>
            <person name="Jogler C."/>
        </authorList>
    </citation>
    <scope>NUCLEOTIDE SEQUENCE [LARGE SCALE GENOMIC DNA]</scope>
    <source>
        <strain evidence="1 2">Pla144</strain>
    </source>
</reference>
<accession>A0A5C6CSD8</accession>
<dbReference type="AlphaFoldDB" id="A0A5C6CSD8"/>